<dbReference type="SUPFAM" id="SSF51445">
    <property type="entry name" value="(Trans)glycosidases"/>
    <property type="match status" value="1"/>
</dbReference>
<dbReference type="Proteomes" id="UP000838878">
    <property type="component" value="Chromosome 2"/>
</dbReference>
<gene>
    <name evidence="7" type="ORF">BINO364_LOCUS7265</name>
</gene>
<sequence length="540" mass="63554">MPLPFCPKGMSLKSKFFTLIIVVIIFYMISSFTLFQHKISNKNAIRNIKQLKLDNVVVHLDLKGSPPKLSYLKTLLPKLRDLGVTGLLIEYEDMFPYDGKLLNLSARNCYKKPELQEFLSLAVRVGFDIIPLVQTFGHMEYALKLPEFQHLRELPGYPDSLCPSKHESRMFVEEMLEQIVKFHGKITPLKYLHIGCDEVFHINKCKHCLEKKLKNMDIYLSHVRGVTDYIKAISPETEILAWDDMFRGIPVSLWNTTHHPDIDLVYWDYTPGITTVSHVNLMKYHKTIKNIWIASAFKGADGRTATYPDLRNRFSNHFSWTNLILDYTFGGESEIYNFKGIILTGWSRYSHMDPPCELLPVAIPSLYLNLLLIKQFKKGVESNKRLDLNTFFVIYMKKDLAENLHCGETNDIDYFDTYHCYFDGNELNQLLKHWDTIETNILYTINKVESSLSTIDYYSKTKNINMNMLLDSLNWYKESMKEIMNMKKRMIKFFSRYYDDYFVEEYTNLKLHNTKKILDNIAKHLKNMLSVRNWDRRPYK</sequence>
<evidence type="ECO:0000256" key="5">
    <source>
        <dbReference type="SAM" id="Phobius"/>
    </source>
</evidence>
<evidence type="ECO:0000256" key="3">
    <source>
        <dbReference type="ARBA" id="ARBA00012663"/>
    </source>
</evidence>
<keyword evidence="5" id="KW-0472">Membrane</keyword>
<protein>
    <recommendedName>
        <fullName evidence="3">beta-N-acetylhexosaminidase</fullName>
        <ecNumber evidence="3">3.2.1.52</ecNumber>
    </recommendedName>
</protein>
<feature type="transmembrane region" description="Helical" evidence="5">
    <location>
        <begin position="16"/>
        <end position="35"/>
    </location>
</feature>
<dbReference type="CDD" id="cd06565">
    <property type="entry name" value="GH20_GcnA-like"/>
    <property type="match status" value="1"/>
</dbReference>
<keyword evidence="8" id="KW-1185">Reference proteome</keyword>
<evidence type="ECO:0000259" key="6">
    <source>
        <dbReference type="Pfam" id="PF00728"/>
    </source>
</evidence>
<dbReference type="PANTHER" id="PTHR21040:SF8">
    <property type="entry name" value="BCDNA.GH04120"/>
    <property type="match status" value="1"/>
</dbReference>
<proteinExistence type="inferred from homology"/>
<dbReference type="GO" id="GO:0005975">
    <property type="term" value="P:carbohydrate metabolic process"/>
    <property type="evidence" value="ECO:0007669"/>
    <property type="project" value="InterPro"/>
</dbReference>
<feature type="non-terminal residue" evidence="7">
    <location>
        <position position="540"/>
    </location>
</feature>
<dbReference type="OrthoDB" id="10023921at2759"/>
<dbReference type="GO" id="GO:0004563">
    <property type="term" value="F:beta-N-acetylhexosaminidase activity"/>
    <property type="evidence" value="ECO:0007669"/>
    <property type="project" value="UniProtKB-EC"/>
</dbReference>
<dbReference type="EMBL" id="OV170222">
    <property type="protein sequence ID" value="CAH0721125.1"/>
    <property type="molecule type" value="Genomic_DNA"/>
</dbReference>
<reference evidence="7" key="1">
    <citation type="submission" date="2021-12" db="EMBL/GenBank/DDBJ databases">
        <authorList>
            <person name="Martin H S."/>
        </authorList>
    </citation>
    <scope>NUCLEOTIDE SEQUENCE</scope>
</reference>
<evidence type="ECO:0000313" key="7">
    <source>
        <dbReference type="EMBL" id="CAH0721125.1"/>
    </source>
</evidence>
<evidence type="ECO:0000313" key="8">
    <source>
        <dbReference type="Proteomes" id="UP000838878"/>
    </source>
</evidence>
<comment type="similarity">
    <text evidence="2">Belongs to the glycosyl hydrolase 20 family.</text>
</comment>
<dbReference type="PANTHER" id="PTHR21040">
    <property type="entry name" value="BCDNA.GH04120"/>
    <property type="match status" value="1"/>
</dbReference>
<keyword evidence="5" id="KW-1133">Transmembrane helix</keyword>
<accession>A0A8J9YC83</accession>
<name>A0A8J9YC83_9NEOP</name>
<dbReference type="AlphaFoldDB" id="A0A8J9YC83"/>
<keyword evidence="4" id="KW-0378">Hydrolase</keyword>
<dbReference type="Gene3D" id="3.20.20.80">
    <property type="entry name" value="Glycosidases"/>
    <property type="match status" value="1"/>
</dbReference>
<evidence type="ECO:0000256" key="4">
    <source>
        <dbReference type="ARBA" id="ARBA00022801"/>
    </source>
</evidence>
<dbReference type="Pfam" id="PF00728">
    <property type="entry name" value="Glyco_hydro_20"/>
    <property type="match status" value="1"/>
</dbReference>
<evidence type="ECO:0000256" key="1">
    <source>
        <dbReference type="ARBA" id="ARBA00001231"/>
    </source>
</evidence>
<dbReference type="InterPro" id="IPR015883">
    <property type="entry name" value="Glyco_hydro_20_cat"/>
</dbReference>
<comment type="catalytic activity">
    <reaction evidence="1">
        <text>Hydrolysis of terminal non-reducing N-acetyl-D-hexosamine residues in N-acetyl-beta-D-hexosaminides.</text>
        <dbReference type="EC" id="3.2.1.52"/>
    </reaction>
</comment>
<dbReference type="InterPro" id="IPR038901">
    <property type="entry name" value="HEXDC-like"/>
</dbReference>
<evidence type="ECO:0000256" key="2">
    <source>
        <dbReference type="ARBA" id="ARBA00006285"/>
    </source>
</evidence>
<keyword evidence="5" id="KW-0812">Transmembrane</keyword>
<organism evidence="7 8">
    <name type="scientific">Brenthis ino</name>
    <name type="common">lesser marbled fritillary</name>
    <dbReference type="NCBI Taxonomy" id="405034"/>
    <lineage>
        <taxon>Eukaryota</taxon>
        <taxon>Metazoa</taxon>
        <taxon>Ecdysozoa</taxon>
        <taxon>Arthropoda</taxon>
        <taxon>Hexapoda</taxon>
        <taxon>Insecta</taxon>
        <taxon>Pterygota</taxon>
        <taxon>Neoptera</taxon>
        <taxon>Endopterygota</taxon>
        <taxon>Lepidoptera</taxon>
        <taxon>Glossata</taxon>
        <taxon>Ditrysia</taxon>
        <taxon>Papilionoidea</taxon>
        <taxon>Nymphalidae</taxon>
        <taxon>Heliconiinae</taxon>
        <taxon>Argynnini</taxon>
        <taxon>Brenthis</taxon>
    </lineage>
</organism>
<feature type="domain" description="Glycoside hydrolase family 20 catalytic" evidence="6">
    <location>
        <begin position="106"/>
        <end position="256"/>
    </location>
</feature>
<dbReference type="InterPro" id="IPR017853">
    <property type="entry name" value="GH"/>
</dbReference>
<dbReference type="EC" id="3.2.1.52" evidence="3"/>